<comment type="caution">
    <text evidence="6">The sequence shown here is derived from an EMBL/GenBank/DDBJ whole genome shotgun (WGS) entry which is preliminary data.</text>
</comment>
<dbReference type="PANTHER" id="PTHR47926:SF520">
    <property type="entry name" value="DYW DOMAIN-CONTAINING PROTEIN"/>
    <property type="match status" value="1"/>
</dbReference>
<reference evidence="6 7" key="1">
    <citation type="submission" date="2023-12" db="EMBL/GenBank/DDBJ databases">
        <title>A high-quality genome assembly for Dillenia turbinata (Dilleniales).</title>
        <authorList>
            <person name="Chanderbali A."/>
        </authorList>
    </citation>
    <scope>NUCLEOTIDE SEQUENCE [LARGE SCALE GENOMIC DNA]</scope>
    <source>
        <strain evidence="6">LSX21</strain>
        <tissue evidence="6">Leaf</tissue>
    </source>
</reference>
<proteinExistence type="inferred from homology"/>
<sequence length="686" mass="77125">MAVRLGLFLGWLSAQPAIAWIQESETSSSISPHSFSVAIRDCVSDSDIRRGNGLHCNLIKRGVSLDLFACNILLNMYVKSELLCDASKLFDEMPHRNTISFVTLIQGFAQSFRYFEAVDLFSRLQREGHELNPFVFTTILKLLVSMECADFGRAIHTCIIKLGQESNAYVGTALLDAYSVSGMVDSAEKVFEAIAGKDMVSWTGMIGCYAENEFFEESFELLSKMRMVGFKPNNFTFVSLFKAAIGLEAINCGKSIHGCVLKSRYELDPYVSISLLDLYTKSEDIHEARKIFEEMPKKDVIPWSFMIARYSQSDLSKEAIELFCQMRQAFVVPNQFTLASVLQACATLECLDLGRQIHCYVVKIGLLSDVFVSNALIDVYAKCRLLECSMELFMRSPNRNDVTWNTMIVGNVNLKKGDVALTLFLEMLAHSEKTTEVTYSSALRACASLSALDPGSQIHSLVIKTIFDRDIVVANALIDMYAKCGNIQNARLVFDMMTERDEVSWNAMISGYSMHGLSVEALSIFEMMKESACKLNKLTFVGILSACSNTGLVDKGEEYFTSMVSDYGIVPCMEHYTCMVWLLGRSGKLDRAMKLIEEIPYEPSIMVWRALLGASKIGYIPKYDVVLLDVEDEEKERLLWLESPSYAVYCRFRCGAHTVQGSIFQIFSFLHPDSHIVFQPGRLELQ</sequence>
<dbReference type="Pfam" id="PF01535">
    <property type="entry name" value="PPR"/>
    <property type="match status" value="8"/>
</dbReference>
<dbReference type="GO" id="GO:0003723">
    <property type="term" value="F:RNA binding"/>
    <property type="evidence" value="ECO:0007669"/>
    <property type="project" value="InterPro"/>
</dbReference>
<dbReference type="InterPro" id="IPR046960">
    <property type="entry name" value="PPR_At4g14850-like_plant"/>
</dbReference>
<feature type="repeat" description="PPR" evidence="4">
    <location>
        <begin position="268"/>
        <end position="302"/>
    </location>
</feature>
<feature type="repeat" description="PPR" evidence="4">
    <location>
        <begin position="470"/>
        <end position="500"/>
    </location>
</feature>
<dbReference type="PANTHER" id="PTHR47926">
    <property type="entry name" value="PENTATRICOPEPTIDE REPEAT-CONTAINING PROTEIN"/>
    <property type="match status" value="1"/>
</dbReference>
<dbReference type="Proteomes" id="UP001370490">
    <property type="component" value="Unassembled WGS sequence"/>
</dbReference>
<evidence type="ECO:0000256" key="3">
    <source>
        <dbReference type="ARBA" id="ARBA00061659"/>
    </source>
</evidence>
<feature type="chain" id="PRO_5042923098" evidence="5">
    <location>
        <begin position="22"/>
        <end position="686"/>
    </location>
</feature>
<feature type="repeat" description="PPR" evidence="4">
    <location>
        <begin position="501"/>
        <end position="535"/>
    </location>
</feature>
<evidence type="ECO:0000256" key="5">
    <source>
        <dbReference type="SAM" id="SignalP"/>
    </source>
</evidence>
<feature type="signal peptide" evidence="5">
    <location>
        <begin position="1"/>
        <end position="21"/>
    </location>
</feature>
<dbReference type="FunFam" id="1.25.40.10:FF:000397">
    <property type="entry name" value="Pentatricopeptide repeat-containing protein At2g40720"/>
    <property type="match status" value="1"/>
</dbReference>
<evidence type="ECO:0000313" key="6">
    <source>
        <dbReference type="EMBL" id="KAK6922467.1"/>
    </source>
</evidence>
<dbReference type="GO" id="GO:0009451">
    <property type="term" value="P:RNA modification"/>
    <property type="evidence" value="ECO:0007669"/>
    <property type="project" value="InterPro"/>
</dbReference>
<comment type="similarity">
    <text evidence="1">Belongs to the PPR family. PCMP-H subfamily.</text>
</comment>
<dbReference type="Pfam" id="PF13041">
    <property type="entry name" value="PPR_2"/>
    <property type="match status" value="3"/>
</dbReference>
<dbReference type="EMBL" id="JBAMMX010000019">
    <property type="protein sequence ID" value="KAK6922467.1"/>
    <property type="molecule type" value="Genomic_DNA"/>
</dbReference>
<dbReference type="NCBIfam" id="TIGR00756">
    <property type="entry name" value="PPR"/>
    <property type="match status" value="4"/>
</dbReference>
<gene>
    <name evidence="6" type="ORF">RJ641_012974</name>
</gene>
<feature type="repeat" description="PPR" evidence="4">
    <location>
        <begin position="97"/>
        <end position="131"/>
    </location>
</feature>
<keyword evidence="2" id="KW-0677">Repeat</keyword>
<organism evidence="6 7">
    <name type="scientific">Dillenia turbinata</name>
    <dbReference type="NCBI Taxonomy" id="194707"/>
    <lineage>
        <taxon>Eukaryota</taxon>
        <taxon>Viridiplantae</taxon>
        <taxon>Streptophyta</taxon>
        <taxon>Embryophyta</taxon>
        <taxon>Tracheophyta</taxon>
        <taxon>Spermatophyta</taxon>
        <taxon>Magnoliopsida</taxon>
        <taxon>eudicotyledons</taxon>
        <taxon>Gunneridae</taxon>
        <taxon>Pentapetalae</taxon>
        <taxon>Dilleniales</taxon>
        <taxon>Dilleniaceae</taxon>
        <taxon>Dillenia</taxon>
    </lineage>
</organism>
<name>A0AAN8V839_9MAGN</name>
<dbReference type="InterPro" id="IPR011990">
    <property type="entry name" value="TPR-like_helical_dom_sf"/>
</dbReference>
<protein>
    <submittedName>
        <fullName evidence="6">Pentatricopeptide repeat</fullName>
    </submittedName>
</protein>
<dbReference type="FunFam" id="1.25.40.10:FF:000201">
    <property type="entry name" value="Pentatricopeptide repeat-containing protein mitochondrial"/>
    <property type="match status" value="1"/>
</dbReference>
<dbReference type="InterPro" id="IPR002885">
    <property type="entry name" value="PPR_rpt"/>
</dbReference>
<dbReference type="FunFam" id="1.25.40.10:FF:000471">
    <property type="entry name" value="Putative pentatricopeptide repeat-containing protein, mitochondrial"/>
    <property type="match status" value="1"/>
</dbReference>
<accession>A0AAN8V839</accession>
<dbReference type="FunFam" id="1.25.40.10:FF:000090">
    <property type="entry name" value="Pentatricopeptide repeat-containing protein, chloroplastic"/>
    <property type="match status" value="1"/>
</dbReference>
<dbReference type="FunFam" id="1.25.40.10:FF:000196">
    <property type="entry name" value="Pentatricopeptide repeat-containing protein At4g14850"/>
    <property type="match status" value="1"/>
</dbReference>
<feature type="repeat" description="PPR" evidence="4">
    <location>
        <begin position="198"/>
        <end position="232"/>
    </location>
</feature>
<dbReference type="AlphaFoldDB" id="A0AAN8V839"/>
<evidence type="ECO:0000256" key="2">
    <source>
        <dbReference type="ARBA" id="ARBA00022737"/>
    </source>
</evidence>
<keyword evidence="5" id="KW-0732">Signal</keyword>
<evidence type="ECO:0000313" key="7">
    <source>
        <dbReference type="Proteomes" id="UP001370490"/>
    </source>
</evidence>
<evidence type="ECO:0000256" key="1">
    <source>
        <dbReference type="ARBA" id="ARBA00006643"/>
    </source>
</evidence>
<keyword evidence="7" id="KW-1185">Reference proteome</keyword>
<comment type="similarity">
    <text evidence="3">Belongs to the PPR family. PCMP-E subfamily.</text>
</comment>
<evidence type="ECO:0000256" key="4">
    <source>
        <dbReference type="PROSITE-ProRule" id="PRU00708"/>
    </source>
</evidence>
<dbReference type="Gene3D" id="1.25.40.10">
    <property type="entry name" value="Tetratricopeptide repeat domain"/>
    <property type="match status" value="6"/>
</dbReference>
<dbReference type="PROSITE" id="PS51375">
    <property type="entry name" value="PPR"/>
    <property type="match status" value="5"/>
</dbReference>